<evidence type="ECO:0000313" key="1">
    <source>
        <dbReference type="EMBL" id="GAH48681.1"/>
    </source>
</evidence>
<dbReference type="AlphaFoldDB" id="X1FSM8"/>
<dbReference type="EMBL" id="BARU01019058">
    <property type="protein sequence ID" value="GAH48681.1"/>
    <property type="molecule type" value="Genomic_DNA"/>
</dbReference>
<sequence>MVLYLPIVFFNPPLAILASGSKLGVELGGSKSILSFDAYHNLYSESVIFSELSWGSFYQEEGLEDQIDTFETKEYDSIREDPEALIKTIVGTIYNIINNEKLFYGIIDFEVDAFLNQNTVIPGLKLDYKIINKLLEAHKKTRDKELFPKILSDSKGIKKINIEIQGTKKNKLHLIGTKLEDLADVLRMAKGFATGIVCTSRGAANLYIMSDNIVY</sequence>
<proteinExistence type="predicted"/>
<organism evidence="1">
    <name type="scientific">marine sediment metagenome</name>
    <dbReference type="NCBI Taxonomy" id="412755"/>
    <lineage>
        <taxon>unclassified sequences</taxon>
        <taxon>metagenomes</taxon>
        <taxon>ecological metagenomes</taxon>
    </lineage>
</organism>
<name>X1FSM8_9ZZZZ</name>
<reference evidence="1" key="1">
    <citation type="journal article" date="2014" name="Front. Microbiol.">
        <title>High frequency of phylogenetically diverse reductive dehalogenase-homologous genes in deep subseafloor sedimentary metagenomes.</title>
        <authorList>
            <person name="Kawai M."/>
            <person name="Futagami T."/>
            <person name="Toyoda A."/>
            <person name="Takaki Y."/>
            <person name="Nishi S."/>
            <person name="Hori S."/>
            <person name="Arai W."/>
            <person name="Tsubouchi T."/>
            <person name="Morono Y."/>
            <person name="Uchiyama I."/>
            <person name="Ito T."/>
            <person name="Fujiyama A."/>
            <person name="Inagaki F."/>
            <person name="Takami H."/>
        </authorList>
    </citation>
    <scope>NUCLEOTIDE SEQUENCE</scope>
    <source>
        <strain evidence="1">Expedition CK06-06</strain>
    </source>
</reference>
<protein>
    <submittedName>
        <fullName evidence="1">Uncharacterized protein</fullName>
    </submittedName>
</protein>
<feature type="non-terminal residue" evidence="1">
    <location>
        <position position="215"/>
    </location>
</feature>
<accession>X1FSM8</accession>
<comment type="caution">
    <text evidence="1">The sequence shown here is derived from an EMBL/GenBank/DDBJ whole genome shotgun (WGS) entry which is preliminary data.</text>
</comment>
<gene>
    <name evidence="1" type="ORF">S03H2_31434</name>
</gene>